<dbReference type="GO" id="GO:0000729">
    <property type="term" value="P:DNA double-strand break processing"/>
    <property type="evidence" value="ECO:0007669"/>
    <property type="project" value="TreeGrafter"/>
</dbReference>
<dbReference type="SUPFAM" id="SSF46785">
    <property type="entry name" value="Winged helix' DNA-binding domain"/>
    <property type="match status" value="1"/>
</dbReference>
<sequence>MSKFVPNKEHSLTALIFCFHLKKTAAESYRLLREAYGEHAPSQDTCERRFRRFKSGDFDVADKEHGKSSKRYEDVELQALLDEDDSQTQKQLAEQLSVSQQIVSNRLREMEKIQKVGRWIGAKTHMKFCSNDTKESHSCIVSLLGMKSEGMKSGYILRIPSAKNHE</sequence>
<dbReference type="InterPro" id="IPR052709">
    <property type="entry name" value="Transposase-MT_Hybrid"/>
</dbReference>
<dbReference type="GO" id="GO:0000014">
    <property type="term" value="F:single-stranded DNA endodeoxyribonuclease activity"/>
    <property type="evidence" value="ECO:0007669"/>
    <property type="project" value="TreeGrafter"/>
</dbReference>
<keyword evidence="3" id="KW-1185">Reference proteome</keyword>
<gene>
    <name evidence="2" type="ORF">G5I_13915</name>
</gene>
<name>F4X691_ACREC</name>
<dbReference type="Gene3D" id="1.10.10.1450">
    <property type="match status" value="1"/>
</dbReference>
<dbReference type="Pfam" id="PF17906">
    <property type="entry name" value="HTH_48"/>
    <property type="match status" value="1"/>
</dbReference>
<dbReference type="InParanoid" id="F4X691"/>
<evidence type="ECO:0000313" key="3">
    <source>
        <dbReference type="Proteomes" id="UP000007755"/>
    </source>
</evidence>
<dbReference type="GO" id="GO:0003697">
    <property type="term" value="F:single-stranded DNA binding"/>
    <property type="evidence" value="ECO:0007669"/>
    <property type="project" value="TreeGrafter"/>
</dbReference>
<dbReference type="GO" id="GO:0044547">
    <property type="term" value="F:DNA topoisomerase binding"/>
    <property type="evidence" value="ECO:0007669"/>
    <property type="project" value="TreeGrafter"/>
</dbReference>
<dbReference type="Gene3D" id="1.10.10.10">
    <property type="entry name" value="Winged helix-like DNA-binding domain superfamily/Winged helix DNA-binding domain"/>
    <property type="match status" value="1"/>
</dbReference>
<dbReference type="PANTHER" id="PTHR46060">
    <property type="entry name" value="MARINER MOS1 TRANSPOSASE-LIKE PROTEIN"/>
    <property type="match status" value="1"/>
</dbReference>
<dbReference type="InterPro" id="IPR036388">
    <property type="entry name" value="WH-like_DNA-bd_sf"/>
</dbReference>
<dbReference type="GO" id="GO:0006303">
    <property type="term" value="P:double-strand break repair via nonhomologous end joining"/>
    <property type="evidence" value="ECO:0007669"/>
    <property type="project" value="TreeGrafter"/>
</dbReference>
<feature type="domain" description="Mos1 transposase HTH" evidence="1">
    <location>
        <begin position="14"/>
        <end position="57"/>
    </location>
</feature>
<dbReference type="GO" id="GO:0044774">
    <property type="term" value="P:mitotic DNA integrity checkpoint signaling"/>
    <property type="evidence" value="ECO:0007669"/>
    <property type="project" value="TreeGrafter"/>
</dbReference>
<dbReference type="GO" id="GO:0005634">
    <property type="term" value="C:nucleus"/>
    <property type="evidence" value="ECO:0007669"/>
    <property type="project" value="TreeGrafter"/>
</dbReference>
<dbReference type="Proteomes" id="UP000007755">
    <property type="component" value="Unassembled WGS sequence"/>
</dbReference>
<accession>F4X691</accession>
<dbReference type="GO" id="GO:0015074">
    <property type="term" value="P:DNA integration"/>
    <property type="evidence" value="ECO:0007669"/>
    <property type="project" value="TreeGrafter"/>
</dbReference>
<dbReference type="GO" id="GO:0046975">
    <property type="term" value="F:histone H3K36 methyltransferase activity"/>
    <property type="evidence" value="ECO:0007669"/>
    <property type="project" value="TreeGrafter"/>
</dbReference>
<dbReference type="GO" id="GO:0042800">
    <property type="term" value="F:histone H3K4 methyltransferase activity"/>
    <property type="evidence" value="ECO:0007669"/>
    <property type="project" value="TreeGrafter"/>
</dbReference>
<dbReference type="AlphaFoldDB" id="F4X691"/>
<evidence type="ECO:0000259" key="1">
    <source>
        <dbReference type="Pfam" id="PF17906"/>
    </source>
</evidence>
<dbReference type="InterPro" id="IPR041426">
    <property type="entry name" value="Mos1_HTH"/>
</dbReference>
<dbReference type="GO" id="GO:0035861">
    <property type="term" value="C:site of double-strand break"/>
    <property type="evidence" value="ECO:0007669"/>
    <property type="project" value="TreeGrafter"/>
</dbReference>
<dbReference type="GO" id="GO:0031297">
    <property type="term" value="P:replication fork processing"/>
    <property type="evidence" value="ECO:0007669"/>
    <property type="project" value="TreeGrafter"/>
</dbReference>
<protein>
    <submittedName>
        <fullName evidence="2">Mariner Mos1 transposase</fullName>
    </submittedName>
</protein>
<reference evidence="2" key="1">
    <citation type="submission" date="2011-02" db="EMBL/GenBank/DDBJ databases">
        <title>The genome of the leaf-cutting ant Acromyrmex echinatior suggests key adaptations to social evolution and fungus farming.</title>
        <authorList>
            <person name="Nygaard S."/>
            <person name="Zhang G."/>
        </authorList>
    </citation>
    <scope>NUCLEOTIDE SEQUENCE</scope>
</reference>
<proteinExistence type="predicted"/>
<evidence type="ECO:0000313" key="2">
    <source>
        <dbReference type="EMBL" id="EGI58037.1"/>
    </source>
</evidence>
<dbReference type="InterPro" id="IPR036390">
    <property type="entry name" value="WH_DNA-bd_sf"/>
</dbReference>
<dbReference type="PANTHER" id="PTHR46060:SF2">
    <property type="entry name" value="HISTONE-LYSINE N-METHYLTRANSFERASE SETMAR"/>
    <property type="match status" value="1"/>
</dbReference>
<organism evidence="3">
    <name type="scientific">Acromyrmex echinatior</name>
    <name type="common">Panamanian leafcutter ant</name>
    <name type="synonym">Acromyrmex octospinosus echinatior</name>
    <dbReference type="NCBI Taxonomy" id="103372"/>
    <lineage>
        <taxon>Eukaryota</taxon>
        <taxon>Metazoa</taxon>
        <taxon>Ecdysozoa</taxon>
        <taxon>Arthropoda</taxon>
        <taxon>Hexapoda</taxon>
        <taxon>Insecta</taxon>
        <taxon>Pterygota</taxon>
        <taxon>Neoptera</taxon>
        <taxon>Endopterygota</taxon>
        <taxon>Hymenoptera</taxon>
        <taxon>Apocrita</taxon>
        <taxon>Aculeata</taxon>
        <taxon>Formicoidea</taxon>
        <taxon>Formicidae</taxon>
        <taxon>Myrmicinae</taxon>
        <taxon>Acromyrmex</taxon>
    </lineage>
</organism>
<dbReference type="GO" id="GO:0003690">
    <property type="term" value="F:double-stranded DNA binding"/>
    <property type="evidence" value="ECO:0007669"/>
    <property type="project" value="TreeGrafter"/>
</dbReference>
<dbReference type="GO" id="GO:0000793">
    <property type="term" value="C:condensed chromosome"/>
    <property type="evidence" value="ECO:0007669"/>
    <property type="project" value="TreeGrafter"/>
</dbReference>
<dbReference type="EMBL" id="GL888797">
    <property type="protein sequence ID" value="EGI58037.1"/>
    <property type="molecule type" value="Genomic_DNA"/>
</dbReference>